<dbReference type="AlphaFoldDB" id="A0A940WMY2"/>
<gene>
    <name evidence="2" type="ORF">JOL79_11230</name>
</gene>
<evidence type="ECO:0000313" key="2">
    <source>
        <dbReference type="EMBL" id="MBP2704385.1"/>
    </source>
</evidence>
<keyword evidence="1" id="KW-0472">Membrane</keyword>
<keyword evidence="1" id="KW-0812">Transmembrane</keyword>
<protein>
    <submittedName>
        <fullName evidence="2">Uncharacterized protein</fullName>
    </submittedName>
</protein>
<evidence type="ECO:0000313" key="3">
    <source>
        <dbReference type="Proteomes" id="UP000674234"/>
    </source>
</evidence>
<feature type="transmembrane region" description="Helical" evidence="1">
    <location>
        <begin position="37"/>
        <end position="61"/>
    </location>
</feature>
<sequence>MIPLTTVLLWAALVTGLLPASLFLTGFRPSWPPRSPAFTVAGLVLVVWLLYARIALLVAIRGWTAHFDGWPDAVVSIGFAGVCDTFLIYLLVVFRKFKAAWLAEMRRPK</sequence>
<proteinExistence type="predicted"/>
<feature type="transmembrane region" description="Helical" evidence="1">
    <location>
        <begin position="6"/>
        <end position="25"/>
    </location>
</feature>
<name>A0A940WMY2_9ACTN</name>
<reference evidence="2" key="1">
    <citation type="submission" date="2021-02" db="EMBL/GenBank/DDBJ databases">
        <title>Draft genome sequence of Microbispora sp. RL4-1S isolated from rice leaves in Thailand.</title>
        <authorList>
            <person name="Muangham S."/>
            <person name="Duangmal K."/>
        </authorList>
    </citation>
    <scope>NUCLEOTIDE SEQUENCE</scope>
    <source>
        <strain evidence="2">RL4-1S</strain>
    </source>
</reference>
<keyword evidence="3" id="KW-1185">Reference proteome</keyword>
<dbReference type="EMBL" id="JAFCNB010000005">
    <property type="protein sequence ID" value="MBP2704385.1"/>
    <property type="molecule type" value="Genomic_DNA"/>
</dbReference>
<keyword evidence="1" id="KW-1133">Transmembrane helix</keyword>
<comment type="caution">
    <text evidence="2">The sequence shown here is derived from an EMBL/GenBank/DDBJ whole genome shotgun (WGS) entry which is preliminary data.</text>
</comment>
<dbReference type="Proteomes" id="UP000674234">
    <property type="component" value="Unassembled WGS sequence"/>
</dbReference>
<evidence type="ECO:0000256" key="1">
    <source>
        <dbReference type="SAM" id="Phobius"/>
    </source>
</evidence>
<organism evidence="2 3">
    <name type="scientific">Microbispora oryzae</name>
    <dbReference type="NCBI Taxonomy" id="2806554"/>
    <lineage>
        <taxon>Bacteria</taxon>
        <taxon>Bacillati</taxon>
        <taxon>Actinomycetota</taxon>
        <taxon>Actinomycetes</taxon>
        <taxon>Streptosporangiales</taxon>
        <taxon>Streptosporangiaceae</taxon>
        <taxon>Microbispora</taxon>
    </lineage>
</organism>
<feature type="transmembrane region" description="Helical" evidence="1">
    <location>
        <begin position="73"/>
        <end position="94"/>
    </location>
</feature>
<dbReference type="RefSeq" id="WP_210155690.1">
    <property type="nucleotide sequence ID" value="NZ_JAFCNB010000005.1"/>
</dbReference>
<accession>A0A940WMY2</accession>